<dbReference type="Proteomes" id="UP001519460">
    <property type="component" value="Unassembled WGS sequence"/>
</dbReference>
<protein>
    <submittedName>
        <fullName evidence="1">Uncharacterized protein</fullName>
    </submittedName>
</protein>
<evidence type="ECO:0000313" key="1">
    <source>
        <dbReference type="EMBL" id="KAK7488769.1"/>
    </source>
</evidence>
<dbReference type="AlphaFoldDB" id="A0ABD0KNY2"/>
<dbReference type="EMBL" id="JACVVK020000146">
    <property type="protein sequence ID" value="KAK7488769.1"/>
    <property type="molecule type" value="Genomic_DNA"/>
</dbReference>
<organism evidence="1 2">
    <name type="scientific">Batillaria attramentaria</name>
    <dbReference type="NCBI Taxonomy" id="370345"/>
    <lineage>
        <taxon>Eukaryota</taxon>
        <taxon>Metazoa</taxon>
        <taxon>Spiralia</taxon>
        <taxon>Lophotrochozoa</taxon>
        <taxon>Mollusca</taxon>
        <taxon>Gastropoda</taxon>
        <taxon>Caenogastropoda</taxon>
        <taxon>Sorbeoconcha</taxon>
        <taxon>Cerithioidea</taxon>
        <taxon>Batillariidae</taxon>
        <taxon>Batillaria</taxon>
    </lineage>
</organism>
<accession>A0ABD0KNY2</accession>
<name>A0ABD0KNY2_9CAEN</name>
<evidence type="ECO:0000313" key="2">
    <source>
        <dbReference type="Proteomes" id="UP001519460"/>
    </source>
</evidence>
<gene>
    <name evidence="1" type="ORF">BaRGS_00019904</name>
</gene>
<comment type="caution">
    <text evidence="1">The sequence shown here is derived from an EMBL/GenBank/DDBJ whole genome shotgun (WGS) entry which is preliminary data.</text>
</comment>
<sequence>MLLMSAKRFPFDTSFFFTGCGPISSFLYLSYENALMMKWLAEIGTRTLRCNSCGDNEKECWAVYFSKSRKPISEGTNLPHLFQLLITLAVPVYHRTHFTVRENGHKQKRLHVLLQC</sequence>
<reference evidence="1 2" key="1">
    <citation type="journal article" date="2023" name="Sci. Data">
        <title>Genome assembly of the Korean intertidal mud-creeper Batillaria attramentaria.</title>
        <authorList>
            <person name="Patra A.K."/>
            <person name="Ho P.T."/>
            <person name="Jun S."/>
            <person name="Lee S.J."/>
            <person name="Kim Y."/>
            <person name="Won Y.J."/>
        </authorList>
    </citation>
    <scope>NUCLEOTIDE SEQUENCE [LARGE SCALE GENOMIC DNA]</scope>
    <source>
        <strain evidence="1">Wonlab-2016</strain>
    </source>
</reference>
<proteinExistence type="predicted"/>
<keyword evidence="2" id="KW-1185">Reference proteome</keyword>